<feature type="transmembrane region" description="Helical" evidence="7">
    <location>
        <begin position="230"/>
        <end position="252"/>
    </location>
</feature>
<keyword evidence="2" id="KW-0813">Transport</keyword>
<feature type="transmembrane region" description="Helical" evidence="7">
    <location>
        <begin position="318"/>
        <end position="337"/>
    </location>
</feature>
<feature type="transmembrane region" description="Helical" evidence="7">
    <location>
        <begin position="110"/>
        <end position="137"/>
    </location>
</feature>
<dbReference type="STRING" id="67356.AQJ84_39485"/>
<evidence type="ECO:0000256" key="3">
    <source>
        <dbReference type="ARBA" id="ARBA00022475"/>
    </source>
</evidence>
<protein>
    <submittedName>
        <fullName evidence="8">MFS transporter</fullName>
    </submittedName>
</protein>
<dbReference type="eggNOG" id="COG2814">
    <property type="taxonomic scope" value="Bacteria"/>
</dbReference>
<dbReference type="InterPro" id="IPR036259">
    <property type="entry name" value="MFS_trans_sf"/>
</dbReference>
<keyword evidence="5 7" id="KW-1133">Transmembrane helix</keyword>
<dbReference type="Gene3D" id="1.20.1250.20">
    <property type="entry name" value="MFS general substrate transporter like domains"/>
    <property type="match status" value="1"/>
</dbReference>
<dbReference type="InterPro" id="IPR010290">
    <property type="entry name" value="TM_effector"/>
</dbReference>
<keyword evidence="4 7" id="KW-0812">Transmembrane</keyword>
<dbReference type="Proteomes" id="UP000037251">
    <property type="component" value="Unassembled WGS sequence"/>
</dbReference>
<dbReference type="CDD" id="cd06173">
    <property type="entry name" value="MFS_MefA_like"/>
    <property type="match status" value="1"/>
</dbReference>
<dbReference type="EMBL" id="LGUS01000182">
    <property type="protein sequence ID" value="KOG32604.1"/>
    <property type="molecule type" value="Genomic_DNA"/>
</dbReference>
<dbReference type="PATRIC" id="fig|67356.5.peg.5655"/>
<dbReference type="RefSeq" id="WP_030038887.1">
    <property type="nucleotide sequence ID" value="NZ_KL575589.1"/>
</dbReference>
<reference evidence="9" key="1">
    <citation type="submission" date="2015-07" db="EMBL/GenBank/DDBJ databases">
        <authorList>
            <person name="Ju K.-S."/>
            <person name="Doroghazi J.R."/>
            <person name="Metcalf W.W."/>
        </authorList>
    </citation>
    <scope>NUCLEOTIDE SEQUENCE [LARGE SCALE GENOMIC DNA]</scope>
    <source>
        <strain evidence="9">NRRL 2290</strain>
    </source>
</reference>
<dbReference type="GO" id="GO:0005886">
    <property type="term" value="C:plasma membrane"/>
    <property type="evidence" value="ECO:0007669"/>
    <property type="project" value="UniProtKB-SubCell"/>
</dbReference>
<evidence type="ECO:0000256" key="1">
    <source>
        <dbReference type="ARBA" id="ARBA00004651"/>
    </source>
</evidence>
<organism evidence="8 9">
    <name type="scientific">Streptomyces resistomycificus</name>
    <dbReference type="NCBI Taxonomy" id="67356"/>
    <lineage>
        <taxon>Bacteria</taxon>
        <taxon>Bacillati</taxon>
        <taxon>Actinomycetota</taxon>
        <taxon>Actinomycetes</taxon>
        <taxon>Kitasatosporales</taxon>
        <taxon>Streptomycetaceae</taxon>
        <taxon>Streptomyces</taxon>
        <taxon>Streptomyces aurantiacus group</taxon>
    </lineage>
</organism>
<dbReference type="OrthoDB" id="9815525at2"/>
<dbReference type="Pfam" id="PF05977">
    <property type="entry name" value="MFS_3"/>
    <property type="match status" value="1"/>
</dbReference>
<evidence type="ECO:0000256" key="7">
    <source>
        <dbReference type="SAM" id="Phobius"/>
    </source>
</evidence>
<feature type="transmembrane region" description="Helical" evidence="7">
    <location>
        <begin position="358"/>
        <end position="378"/>
    </location>
</feature>
<dbReference type="AlphaFoldDB" id="A0A0L8L3D5"/>
<feature type="transmembrane region" description="Helical" evidence="7">
    <location>
        <begin position="19"/>
        <end position="40"/>
    </location>
</feature>
<feature type="transmembrane region" description="Helical" evidence="7">
    <location>
        <begin position="258"/>
        <end position="281"/>
    </location>
</feature>
<comment type="caution">
    <text evidence="8">The sequence shown here is derived from an EMBL/GenBank/DDBJ whole genome shotgun (WGS) entry which is preliminary data.</text>
</comment>
<feature type="transmembrane region" description="Helical" evidence="7">
    <location>
        <begin position="84"/>
        <end position="104"/>
    </location>
</feature>
<feature type="transmembrane region" description="Helical" evidence="7">
    <location>
        <begin position="52"/>
        <end position="72"/>
    </location>
</feature>
<gene>
    <name evidence="8" type="ORF">ADK37_26390</name>
</gene>
<dbReference type="PANTHER" id="PTHR23513">
    <property type="entry name" value="INTEGRAL MEMBRANE EFFLUX PROTEIN-RELATED"/>
    <property type="match status" value="1"/>
</dbReference>
<comment type="subcellular location">
    <subcellularLocation>
        <location evidence="1">Cell membrane</location>
        <topology evidence="1">Multi-pass membrane protein</topology>
    </subcellularLocation>
</comment>
<proteinExistence type="predicted"/>
<evidence type="ECO:0000313" key="9">
    <source>
        <dbReference type="Proteomes" id="UP000037251"/>
    </source>
</evidence>
<name>A0A0L8L3D5_9ACTN</name>
<dbReference type="PANTHER" id="PTHR23513:SF6">
    <property type="entry name" value="MAJOR FACILITATOR SUPERFAMILY ASSOCIATED DOMAIN-CONTAINING PROTEIN"/>
    <property type="match status" value="1"/>
</dbReference>
<keyword evidence="9" id="KW-1185">Reference proteome</keyword>
<evidence type="ECO:0000256" key="6">
    <source>
        <dbReference type="ARBA" id="ARBA00023136"/>
    </source>
</evidence>
<feature type="transmembrane region" description="Helical" evidence="7">
    <location>
        <begin position="293"/>
        <end position="312"/>
    </location>
</feature>
<accession>A0A0L8L3D5</accession>
<sequence length="426" mass="43755">MTDVITPAATRSPSLFWRFWTATAISGAGSAVTLVALPLVAVSVLDASVTQVSLLAAAGQVGWLVLGLPAGVIAQRCPLRTLQVATDLIRLIALASIPLAWWLAQLTYAHLVVAALAVGLATVVFDVANATFLPAIIDTKDLTARNGLMSSTLAVTQTGGPSLGGLLVQLSGPVGALCVDAVSYLLSALTLRTLPHAPPVAPAPTARAPFTRQIREGWQFVVRHPVMMPCMWWATATNFAAGALLALTPTYLVREAHLSPFMVGLLIAADGLGALAGSLAAARLAARFGTARIMIAASLTGAVLALAMPLTAGPSSAVLFAVGNAGFNAGVVIGSIVTRTHRQTHTPPHLLSRVMATVRFVSWGASPLGAALSGLAAATAGVRPALWLVCACAFAGPAILLTSRIRGLRDLSQHTEPHPKAPAAAH</sequence>
<evidence type="ECO:0000256" key="5">
    <source>
        <dbReference type="ARBA" id="ARBA00022989"/>
    </source>
</evidence>
<evidence type="ECO:0000313" key="8">
    <source>
        <dbReference type="EMBL" id="KOG32604.1"/>
    </source>
</evidence>
<keyword evidence="3" id="KW-1003">Cell membrane</keyword>
<evidence type="ECO:0000256" key="4">
    <source>
        <dbReference type="ARBA" id="ARBA00022692"/>
    </source>
</evidence>
<dbReference type="SUPFAM" id="SSF103473">
    <property type="entry name" value="MFS general substrate transporter"/>
    <property type="match status" value="1"/>
</dbReference>
<evidence type="ECO:0000256" key="2">
    <source>
        <dbReference type="ARBA" id="ARBA00022448"/>
    </source>
</evidence>
<feature type="transmembrane region" description="Helical" evidence="7">
    <location>
        <begin position="384"/>
        <end position="402"/>
    </location>
</feature>
<keyword evidence="6 7" id="KW-0472">Membrane</keyword>